<dbReference type="EMBL" id="JASBWR010000108">
    <property type="protein sequence ID" value="KAJ9094774.1"/>
    <property type="molecule type" value="Genomic_DNA"/>
</dbReference>
<dbReference type="Proteomes" id="UP001241377">
    <property type="component" value="Unassembled WGS sequence"/>
</dbReference>
<evidence type="ECO:0000313" key="2">
    <source>
        <dbReference type="Proteomes" id="UP001241377"/>
    </source>
</evidence>
<protein>
    <submittedName>
        <fullName evidence="1">Uncharacterized protein</fullName>
    </submittedName>
</protein>
<keyword evidence="2" id="KW-1185">Reference proteome</keyword>
<accession>A0ACC2V6H8</accession>
<comment type="caution">
    <text evidence="1">The sequence shown here is derived from an EMBL/GenBank/DDBJ whole genome shotgun (WGS) entry which is preliminary data.</text>
</comment>
<proteinExistence type="predicted"/>
<name>A0ACC2V6H8_9TREE</name>
<sequence length="327" mass="37172">MTVEQFPPLIIGGSVFNHIYNLDPLSLPTTSILDLAFENGFNAIDSSPYYGPLEEYFGVALAALKQKWPRESYYICTKAGRYGANDFDYSRKRVRASVMQSLQRFQTTYLDLVYMHDIEFVEVDQVMGALKELRMLENEGLIRAIGVSGYPIELLYEVALAAKNDIEIGPLDAILLYSNGCLQNTRFFDVVDKFFSECGVKRLMNGSILSMSLLRSQSTHDFHPALEALKAKAKQVAAHLKEKGIEVADLATRFAMRKTLYVNGKLNNRSSVVLGVSNVHELELALENYSEVERKVDNKEEEELYGEVERMFGKHFNERWDSGRVKY</sequence>
<organism evidence="1 2">
    <name type="scientific">Naganishia cerealis</name>
    <dbReference type="NCBI Taxonomy" id="610337"/>
    <lineage>
        <taxon>Eukaryota</taxon>
        <taxon>Fungi</taxon>
        <taxon>Dikarya</taxon>
        <taxon>Basidiomycota</taxon>
        <taxon>Agaricomycotina</taxon>
        <taxon>Tremellomycetes</taxon>
        <taxon>Filobasidiales</taxon>
        <taxon>Filobasidiaceae</taxon>
        <taxon>Naganishia</taxon>
    </lineage>
</organism>
<evidence type="ECO:0000313" key="1">
    <source>
        <dbReference type="EMBL" id="KAJ9094774.1"/>
    </source>
</evidence>
<gene>
    <name evidence="1" type="ORF">QFC19_007808</name>
</gene>
<reference evidence="1" key="1">
    <citation type="submission" date="2023-04" db="EMBL/GenBank/DDBJ databases">
        <title>Draft Genome sequencing of Naganishia species isolated from polar environments using Oxford Nanopore Technology.</title>
        <authorList>
            <person name="Leo P."/>
            <person name="Venkateswaran K."/>
        </authorList>
    </citation>
    <scope>NUCLEOTIDE SEQUENCE</scope>
    <source>
        <strain evidence="1">MNA-CCFEE 5261</strain>
    </source>
</reference>